<dbReference type="Proteomes" id="UP000011705">
    <property type="component" value="Chromosome"/>
</dbReference>
<gene>
    <name evidence="2" type="ORF">HMPREF9726_00315</name>
</gene>
<dbReference type="RefSeq" id="WP_002682917.1">
    <property type="nucleotide sequence ID" value="NZ_CM001795.1"/>
</dbReference>
<sequence length="162" mass="17560">MQRYGIVTSVWTDKNNVEKINIDLDNSKTENACSIKQKDCYAVKSCATCGGCGFAGKNKERGLLAVSGNKITALNNSGRNLKKGDFVIVEINENQTRIQTLSSVIIPILLAFVFSLSSYLIFYTEKAAVGGLFLGLLTGTTLAFLLKNKMGDRALPQVISSL</sequence>
<dbReference type="AlphaFoldDB" id="A0A0E2EKM3"/>
<feature type="transmembrane region" description="Helical" evidence="1">
    <location>
        <begin position="104"/>
        <end position="122"/>
    </location>
</feature>
<dbReference type="PATRIC" id="fig|999432.5.peg.325"/>
<protein>
    <submittedName>
        <fullName evidence="2">Uncharacterized protein</fullName>
    </submittedName>
</protein>
<comment type="caution">
    <text evidence="2">The sequence shown here is derived from an EMBL/GenBank/DDBJ whole genome shotgun (WGS) entry which is preliminary data.</text>
</comment>
<accession>A0A0E2EKM3</accession>
<organism evidence="2">
    <name type="scientific">Treponema denticola H-22</name>
    <dbReference type="NCBI Taxonomy" id="999432"/>
    <lineage>
        <taxon>Bacteria</taxon>
        <taxon>Pseudomonadati</taxon>
        <taxon>Spirochaetota</taxon>
        <taxon>Spirochaetia</taxon>
        <taxon>Spirochaetales</taxon>
        <taxon>Treponemataceae</taxon>
        <taxon>Treponema</taxon>
    </lineage>
</organism>
<dbReference type="Pfam" id="PF04246">
    <property type="entry name" value="RseC_MucC"/>
    <property type="match status" value="1"/>
</dbReference>
<feature type="transmembrane region" description="Helical" evidence="1">
    <location>
        <begin position="128"/>
        <end position="146"/>
    </location>
</feature>
<dbReference type="EMBL" id="AGDV01000001">
    <property type="protein sequence ID" value="EMB36123.1"/>
    <property type="molecule type" value="Genomic_DNA"/>
</dbReference>
<dbReference type="HOGENOM" id="CLU_1634645_0_0_12"/>
<keyword evidence="1" id="KW-1133">Transmembrane helix</keyword>
<keyword evidence="1" id="KW-0812">Transmembrane</keyword>
<reference evidence="2" key="1">
    <citation type="submission" date="2012-01" db="EMBL/GenBank/DDBJ databases">
        <title>The Genome Sequence of Treponema denticola H-22.</title>
        <authorList>
            <consortium name="The Broad Institute Genome Sequencing Platform"/>
            <person name="Earl A."/>
            <person name="Ward D."/>
            <person name="Feldgarden M."/>
            <person name="Gevers D."/>
            <person name="Blanton J.M."/>
            <person name="Fenno C.J."/>
            <person name="Baranova O.V."/>
            <person name="Mathney J."/>
            <person name="Dewhirst F.E."/>
            <person name="Izard J."/>
            <person name="Young S.K."/>
            <person name="Zeng Q."/>
            <person name="Gargeya S."/>
            <person name="Fitzgerald M."/>
            <person name="Haas B."/>
            <person name="Abouelleil A."/>
            <person name="Alvarado L."/>
            <person name="Arachchi H.M."/>
            <person name="Berlin A."/>
            <person name="Chapman S.B."/>
            <person name="Gearin G."/>
            <person name="Goldberg J."/>
            <person name="Griggs A."/>
            <person name="Gujja S."/>
            <person name="Hansen M."/>
            <person name="Heiman D."/>
            <person name="Howarth C."/>
            <person name="Larimer J."/>
            <person name="Lui A."/>
            <person name="MacDonald P.J.P."/>
            <person name="McCowen C."/>
            <person name="Montmayeur A."/>
            <person name="Murphy C."/>
            <person name="Neiman D."/>
            <person name="Pearson M."/>
            <person name="Priest M."/>
            <person name="Roberts A."/>
            <person name="Saif S."/>
            <person name="Shea T."/>
            <person name="Sisk P."/>
            <person name="Stolte C."/>
            <person name="Sykes S."/>
            <person name="Wortman J."/>
            <person name="Nusbaum C."/>
            <person name="Birren B."/>
        </authorList>
    </citation>
    <scope>NUCLEOTIDE SEQUENCE [LARGE SCALE GENOMIC DNA]</scope>
    <source>
        <strain evidence="2">H-22</strain>
    </source>
</reference>
<evidence type="ECO:0000313" key="2">
    <source>
        <dbReference type="EMBL" id="EMB36123.1"/>
    </source>
</evidence>
<proteinExistence type="predicted"/>
<name>A0A0E2EKM3_TREDN</name>
<evidence type="ECO:0000256" key="1">
    <source>
        <dbReference type="SAM" id="Phobius"/>
    </source>
</evidence>
<keyword evidence="1" id="KW-0472">Membrane</keyword>